<name>A0A934X0M9_9BACT</name>
<dbReference type="Pfam" id="PF00144">
    <property type="entry name" value="Beta-lactamase"/>
    <property type="match status" value="1"/>
</dbReference>
<feature type="domain" description="Beta-lactamase-related" evidence="1">
    <location>
        <begin position="69"/>
        <end position="334"/>
    </location>
</feature>
<accession>A0A934X0M9</accession>
<dbReference type="EMBL" id="JAEQBW010000006">
    <property type="protein sequence ID" value="MBK6266195.1"/>
    <property type="molecule type" value="Genomic_DNA"/>
</dbReference>
<protein>
    <submittedName>
        <fullName evidence="2">Serine hydrolase</fullName>
    </submittedName>
</protein>
<dbReference type="Proteomes" id="UP000611723">
    <property type="component" value="Unassembled WGS sequence"/>
</dbReference>
<dbReference type="PANTHER" id="PTHR43283">
    <property type="entry name" value="BETA-LACTAMASE-RELATED"/>
    <property type="match status" value="1"/>
</dbReference>
<comment type="caution">
    <text evidence="2">The sequence shown here is derived from an EMBL/GenBank/DDBJ whole genome shotgun (WGS) entry which is preliminary data.</text>
</comment>
<dbReference type="AlphaFoldDB" id="A0A934X0M9"/>
<dbReference type="SUPFAM" id="SSF56601">
    <property type="entry name" value="beta-lactamase/transpeptidase-like"/>
    <property type="match status" value="1"/>
</dbReference>
<dbReference type="InterPro" id="IPR050789">
    <property type="entry name" value="Diverse_Enzym_Activities"/>
</dbReference>
<evidence type="ECO:0000313" key="2">
    <source>
        <dbReference type="EMBL" id="MBK6266195.1"/>
    </source>
</evidence>
<evidence type="ECO:0000259" key="1">
    <source>
        <dbReference type="Pfam" id="PF00144"/>
    </source>
</evidence>
<organism evidence="2 3">
    <name type="scientific">Marivirga aurantiaca</name>
    <dbReference type="NCBI Taxonomy" id="2802615"/>
    <lineage>
        <taxon>Bacteria</taxon>
        <taxon>Pseudomonadati</taxon>
        <taxon>Bacteroidota</taxon>
        <taxon>Cytophagia</taxon>
        <taxon>Cytophagales</taxon>
        <taxon>Marivirgaceae</taxon>
        <taxon>Marivirga</taxon>
    </lineage>
</organism>
<sequence length="375" mass="42810">MKIYKSVKEGLIVTVIMFLIGFQSCTTHKPTFKGTALEKHESLENSGFDKDKLDKLTAFINDHSETTGMVVLYDGKVLYEYGDTKEISYIASCRKSVLSMLYGKHVDNGSIDLQQKIGSIGIDEKDGLLPIEKEATINDIITSRSGVFHVAANGGYDKKNFLERGSVKPGEYFVYSNWDFNVAGYILEQETGNSIYEELEKQLAKPLGFQDWNLKNQKKKENKKKSRYPAYHIYLSTRDMAKIGQLMLNEGQWNGKQLIPSQWIQKTTTTITPTEVVNERYNRTDSSTIQFSYGYMWWLVDYFKGIPDFEGAYSATGYGGQYITVIPKRKLVIAHKTKLDLLTRWGLAPGGTPDWLYWDILHQLVGDKKSEQERN</sequence>
<dbReference type="RefSeq" id="WP_201431873.1">
    <property type="nucleotide sequence ID" value="NZ_JAEQBW010000006.1"/>
</dbReference>
<dbReference type="InterPro" id="IPR001466">
    <property type="entry name" value="Beta-lactam-related"/>
</dbReference>
<keyword evidence="3" id="KW-1185">Reference proteome</keyword>
<evidence type="ECO:0000313" key="3">
    <source>
        <dbReference type="Proteomes" id="UP000611723"/>
    </source>
</evidence>
<gene>
    <name evidence="2" type="ORF">JKA74_14210</name>
</gene>
<proteinExistence type="predicted"/>
<dbReference type="InterPro" id="IPR012338">
    <property type="entry name" value="Beta-lactam/transpept-like"/>
</dbReference>
<reference evidence="2" key="1">
    <citation type="submission" date="2021-01" db="EMBL/GenBank/DDBJ databases">
        <title>Marivirga aurantiaca sp. nov., isolated from intertidal surface sediments.</title>
        <authorList>
            <person name="Zhang M."/>
        </authorList>
    </citation>
    <scope>NUCLEOTIDE SEQUENCE</scope>
    <source>
        <strain evidence="2">S37H4</strain>
    </source>
</reference>
<dbReference type="Gene3D" id="3.40.710.10">
    <property type="entry name" value="DD-peptidase/beta-lactamase superfamily"/>
    <property type="match status" value="1"/>
</dbReference>
<keyword evidence="2" id="KW-0378">Hydrolase</keyword>
<dbReference type="PANTHER" id="PTHR43283:SF7">
    <property type="entry name" value="BETA-LACTAMASE-RELATED DOMAIN-CONTAINING PROTEIN"/>
    <property type="match status" value="1"/>
</dbReference>
<dbReference type="PROSITE" id="PS51257">
    <property type="entry name" value="PROKAR_LIPOPROTEIN"/>
    <property type="match status" value="1"/>
</dbReference>
<dbReference type="GO" id="GO:0016787">
    <property type="term" value="F:hydrolase activity"/>
    <property type="evidence" value="ECO:0007669"/>
    <property type="project" value="UniProtKB-KW"/>
</dbReference>